<dbReference type="Gene3D" id="3.80.10.10">
    <property type="entry name" value="Ribonuclease Inhibitor"/>
    <property type="match status" value="2"/>
</dbReference>
<dbReference type="SUPFAM" id="SSF52058">
    <property type="entry name" value="L domain-like"/>
    <property type="match status" value="1"/>
</dbReference>
<dbReference type="InterPro" id="IPR036047">
    <property type="entry name" value="F-box-like_dom_sf"/>
</dbReference>
<dbReference type="InterPro" id="IPR001810">
    <property type="entry name" value="F-box_dom"/>
</dbReference>
<feature type="region of interest" description="Disordered" evidence="1">
    <location>
        <begin position="547"/>
        <end position="567"/>
    </location>
</feature>
<evidence type="ECO:0000313" key="4">
    <source>
        <dbReference type="Proteomes" id="UP001642540"/>
    </source>
</evidence>
<feature type="compositionally biased region" description="Polar residues" evidence="1">
    <location>
        <begin position="548"/>
        <end position="557"/>
    </location>
</feature>
<feature type="domain" description="F-box" evidence="2">
    <location>
        <begin position="27"/>
        <end position="56"/>
    </location>
</feature>
<proteinExistence type="predicted"/>
<gene>
    <name evidence="3" type="ORF">ODALV1_LOCUS15244</name>
</gene>
<evidence type="ECO:0000259" key="2">
    <source>
        <dbReference type="Pfam" id="PF00646"/>
    </source>
</evidence>
<dbReference type="Proteomes" id="UP001642540">
    <property type="component" value="Unassembled WGS sequence"/>
</dbReference>
<reference evidence="3 4" key="1">
    <citation type="submission" date="2024-08" db="EMBL/GenBank/DDBJ databases">
        <authorList>
            <person name="Cucini C."/>
            <person name="Frati F."/>
        </authorList>
    </citation>
    <scope>NUCLEOTIDE SEQUENCE [LARGE SCALE GENOMIC DNA]</scope>
</reference>
<evidence type="ECO:0000313" key="3">
    <source>
        <dbReference type="EMBL" id="CAL8111663.1"/>
    </source>
</evidence>
<evidence type="ECO:0000256" key="1">
    <source>
        <dbReference type="SAM" id="MobiDB-lite"/>
    </source>
</evidence>
<keyword evidence="4" id="KW-1185">Reference proteome</keyword>
<accession>A0ABP1QUL8</accession>
<name>A0ABP1QUL8_9HEXA</name>
<dbReference type="Pfam" id="PF00646">
    <property type="entry name" value="F-box"/>
    <property type="match status" value="1"/>
</dbReference>
<sequence length="658" mass="75159">MNINFNRRNFVLGHHPTWRFQIGSCVNEALQVAFKHLPYSHLRKCMQVSKSWRRLALEELQTRCIIHVSNVNHIKMVLQKLHGCANFRIGKCSLVNVGLDNVLLHKLFFKVQNSLHLLKLVHLAEIDELLLFKILNQLPNLTHLSVTSTTSKAEALNESHDHREECFKFPLLSGRTNAVYSPEKYDHGRSNMGEEANYANCNIHFKYKSIVHLHLDLGPHVAFQLGKIFQVFPNLIELAIANVREETRRKFLKSGEGLAAQYPQVKLKRLTLRQYSSIGFHEKLVQTLMRLNMHLEKLVVIFHPPSKALHSTSSLFRQFIESQGCSLKILKLEQVEDHLSLCISTDTSGNAQEQMMLSCVGPGKHDYYWDFNYTSPSISLLPMCLSNLQVLHVQKPLITNLAQVLHHFPSLKELSLRVCYGSNWKGMLPVKLEPHEKITRLKIDFIDSDSFARLGYCFPSLQTLQLSYCNESLFYVLCDSIPYFNGGGNLISCQQCHGTTQEFSVVKVKGRSDDETLNSVRREDAGVTGPSTNAMSTFRNNRCCPPMASSSTQNSNSQREKLLPREQRKKNPFKNLTLLTVRTCDHLPYEKFAFLQRENHSRTQSITFEDICNAEIDVGNCGEYPHNGFSWQESTIMDEHFVDFPVVDSSENESCSSA</sequence>
<dbReference type="EMBL" id="CAXLJM020000046">
    <property type="protein sequence ID" value="CAL8111663.1"/>
    <property type="molecule type" value="Genomic_DNA"/>
</dbReference>
<organism evidence="3 4">
    <name type="scientific">Orchesella dallaii</name>
    <dbReference type="NCBI Taxonomy" id="48710"/>
    <lineage>
        <taxon>Eukaryota</taxon>
        <taxon>Metazoa</taxon>
        <taxon>Ecdysozoa</taxon>
        <taxon>Arthropoda</taxon>
        <taxon>Hexapoda</taxon>
        <taxon>Collembola</taxon>
        <taxon>Entomobryomorpha</taxon>
        <taxon>Entomobryoidea</taxon>
        <taxon>Orchesellidae</taxon>
        <taxon>Orchesellinae</taxon>
        <taxon>Orchesella</taxon>
    </lineage>
</organism>
<comment type="caution">
    <text evidence="3">The sequence shown here is derived from an EMBL/GenBank/DDBJ whole genome shotgun (WGS) entry which is preliminary data.</text>
</comment>
<dbReference type="InterPro" id="IPR032675">
    <property type="entry name" value="LRR_dom_sf"/>
</dbReference>
<dbReference type="SUPFAM" id="SSF81383">
    <property type="entry name" value="F-box domain"/>
    <property type="match status" value="1"/>
</dbReference>
<protein>
    <recommendedName>
        <fullName evidence="2">F-box domain-containing protein</fullName>
    </recommendedName>
</protein>